<keyword evidence="3" id="KW-1185">Reference proteome</keyword>
<dbReference type="PANTHER" id="PTHR43433">
    <property type="entry name" value="HYDROLASE, ALPHA/BETA FOLD FAMILY PROTEIN"/>
    <property type="match status" value="1"/>
</dbReference>
<dbReference type="SUPFAM" id="SSF53474">
    <property type="entry name" value="alpha/beta-Hydrolases"/>
    <property type="match status" value="1"/>
</dbReference>
<name>A0ABQ0YG59_9NOCA</name>
<comment type="caution">
    <text evidence="2">The sequence shown here is derived from an EMBL/GenBank/DDBJ whole genome shotgun (WGS) entry which is preliminary data.</text>
</comment>
<dbReference type="Proteomes" id="UP000325466">
    <property type="component" value="Unassembled WGS sequence"/>
</dbReference>
<dbReference type="InterPro" id="IPR000073">
    <property type="entry name" value="AB_hydrolase_1"/>
</dbReference>
<dbReference type="RefSeq" id="WP_235194117.1">
    <property type="nucleotide sequence ID" value="NZ_BAAAYP010000072.1"/>
</dbReference>
<accession>A0ABQ0YG59</accession>
<dbReference type="EMBL" id="BLAH01000022">
    <property type="protein sequence ID" value="GES35516.1"/>
    <property type="molecule type" value="Genomic_DNA"/>
</dbReference>
<dbReference type="GO" id="GO:0047570">
    <property type="term" value="F:3-oxoadipate enol-lactonase activity"/>
    <property type="evidence" value="ECO:0007669"/>
    <property type="project" value="UniProtKB-EC"/>
</dbReference>
<evidence type="ECO:0000313" key="2">
    <source>
        <dbReference type="EMBL" id="GES35516.1"/>
    </source>
</evidence>
<evidence type="ECO:0000259" key="1">
    <source>
        <dbReference type="Pfam" id="PF12697"/>
    </source>
</evidence>
<dbReference type="PANTHER" id="PTHR43433:SF5">
    <property type="entry name" value="AB HYDROLASE-1 DOMAIN-CONTAINING PROTEIN"/>
    <property type="match status" value="1"/>
</dbReference>
<dbReference type="InterPro" id="IPR029058">
    <property type="entry name" value="AB_hydrolase_fold"/>
</dbReference>
<dbReference type="EC" id="3.1.1.24" evidence="2"/>
<proteinExistence type="predicted"/>
<dbReference type="InterPro" id="IPR050471">
    <property type="entry name" value="AB_hydrolase"/>
</dbReference>
<dbReference type="PRINTS" id="PR00111">
    <property type="entry name" value="ABHYDROLASE"/>
</dbReference>
<evidence type="ECO:0000313" key="3">
    <source>
        <dbReference type="Proteomes" id="UP000325466"/>
    </source>
</evidence>
<keyword evidence="2" id="KW-0378">Hydrolase</keyword>
<gene>
    <name evidence="2" type="ORF">RAJCM14343_0765</name>
</gene>
<dbReference type="Gene3D" id="3.40.50.1820">
    <property type="entry name" value="alpha/beta hydrolase"/>
    <property type="match status" value="1"/>
</dbReference>
<dbReference type="Pfam" id="PF12697">
    <property type="entry name" value="Abhydrolase_6"/>
    <property type="match status" value="1"/>
</dbReference>
<reference evidence="2 3" key="1">
    <citation type="journal article" date="2018" name="Biodegradation">
        <title>1,4-Dioxane degradation characteristics of Rhodococcus aetherivorans JCM 14343.</title>
        <authorList>
            <person name="Inoue D."/>
            <person name="Tsunoda T."/>
            <person name="Yamamoto N."/>
            <person name="Ike M."/>
            <person name="Sei K."/>
        </authorList>
    </citation>
    <scope>NUCLEOTIDE SEQUENCE [LARGE SCALE GENOMIC DNA]</scope>
    <source>
        <strain evidence="2 3">JCM 14343</strain>
    </source>
</reference>
<sequence>MTADAAVTGHLHVARLGTGEPVLLLHGIGGNANSCAPLAAELAARGHATYRLDAAGYGRSADPVDVRHDHATDVLDVLDDIDPVRPVHLVGTSWGGVVALEAARRRPDRVRTLVLADSTRGSGTSPERAAAMRDRVRALREAGADRFAAERAPKLTAPGAPVAVRSRVAADMAAVRLAGYAAAAEAMATTDHGPILPTLTVPTLVLVGEHDVVTGVAESQLLADAIPGARLVVVADAGHAAIQEQPRTVACELVRFWEGAA</sequence>
<protein>
    <submittedName>
        <fullName evidence="2">Beta-ketoadipate enol-lactone hydrolase</fullName>
        <ecNumber evidence="2">3.1.1.24</ecNumber>
    </submittedName>
</protein>
<feature type="domain" description="AB hydrolase-1" evidence="1">
    <location>
        <begin position="22"/>
        <end position="250"/>
    </location>
</feature>
<organism evidence="2 3">
    <name type="scientific">Rhodococcus aetherivorans</name>
    <dbReference type="NCBI Taxonomy" id="191292"/>
    <lineage>
        <taxon>Bacteria</taxon>
        <taxon>Bacillati</taxon>
        <taxon>Actinomycetota</taxon>
        <taxon>Actinomycetes</taxon>
        <taxon>Mycobacteriales</taxon>
        <taxon>Nocardiaceae</taxon>
        <taxon>Rhodococcus</taxon>
    </lineage>
</organism>